<dbReference type="InterPro" id="IPR023362">
    <property type="entry name" value="PH-BEACH_dom"/>
</dbReference>
<dbReference type="SUPFAM" id="SSF81837">
    <property type="entry name" value="BEACH domain"/>
    <property type="match status" value="1"/>
</dbReference>
<dbReference type="Gene3D" id="1.10.1540.10">
    <property type="entry name" value="BEACH domain"/>
    <property type="match status" value="1"/>
</dbReference>
<dbReference type="PROSITE" id="PS50197">
    <property type="entry name" value="BEACH"/>
    <property type="match status" value="1"/>
</dbReference>
<dbReference type="CDD" id="cd06071">
    <property type="entry name" value="Beach"/>
    <property type="match status" value="1"/>
</dbReference>
<evidence type="ECO:0000313" key="7">
    <source>
        <dbReference type="Ensembl" id="ENSEBUP00000010216.1"/>
    </source>
</evidence>
<protein>
    <submittedName>
        <fullName evidence="7">Uncharacterized protein</fullName>
    </submittedName>
</protein>
<dbReference type="PANTHER" id="PTHR13743:SF162">
    <property type="entry name" value="NEUROBEACHIN"/>
    <property type="match status" value="1"/>
</dbReference>
<dbReference type="SUPFAM" id="SSF50729">
    <property type="entry name" value="PH domain-like"/>
    <property type="match status" value="1"/>
</dbReference>
<dbReference type="PANTHER" id="PTHR13743">
    <property type="entry name" value="BEIGE/BEACH-RELATED"/>
    <property type="match status" value="1"/>
</dbReference>
<dbReference type="GeneTree" id="ENSGT00940000154778"/>
<accession>A0A8C4Q595</accession>
<evidence type="ECO:0000256" key="3">
    <source>
        <dbReference type="ARBA" id="ARBA00023136"/>
    </source>
</evidence>
<dbReference type="GO" id="GO:0019901">
    <property type="term" value="F:protein kinase binding"/>
    <property type="evidence" value="ECO:0007669"/>
    <property type="project" value="TreeGrafter"/>
</dbReference>
<dbReference type="AlphaFoldDB" id="A0A8C4Q595"/>
<feature type="compositionally biased region" description="Polar residues" evidence="4">
    <location>
        <begin position="102"/>
        <end position="114"/>
    </location>
</feature>
<dbReference type="Gene3D" id="2.30.29.30">
    <property type="entry name" value="Pleckstrin-homology domain (PH domain)/Phosphotyrosine-binding domain (PTB)"/>
    <property type="match status" value="1"/>
</dbReference>
<dbReference type="Proteomes" id="UP000694388">
    <property type="component" value="Unplaced"/>
</dbReference>
<sequence length="734" mass="82186">MGSTGPLDNVTGGLSPVRDPDRLLQAMDIHRLRAVVYRDIEDSKQAQSLGLSVVYFISVLMVSKYRDILEPERADNGSNKSRGASCRTMPSGLSTEREQSIENETQGTTSNEQPPSGPDAMSQLLTTLSAEVTRAGAGTTYRGEEPGVNMVEVSLDSPSASSPVLLAQLATTDAEKLVEFSSSITQKLERALETSAKLLREIFVDFAPFLTRTLLGSHGQELLMQSQACIRTSTSVVELVMLLCSQEWQNSIQKHAGLAFIELINEGRRRHVFSQCAQYTAARREDEKLCHHMIMTARRIILNVFADKARVINRSFPSLPCAFWRLDIWEDSLRRRRRLVPNPLGSTHPEATLRTAGEQGFGEDSVLAGTGDGPIVLSMPAQLVAFSLTLPGMLSVTNTELCFAVDEEDVAFKKLEPQSLGYINGLHGKWLFSDMRAIFSRRVLLQKTALEIFFGDHTSIMFNLPDEVTVKSLVNALPRVGVGSCYGIPQARRYSLASPRQLFNASDITQRWQRREVSNFQYLMFLNTISGRTYNDLNQYPVFPWVIANYESEELDLTLPSNFRDLSKPVGALNPQRAAVFAERYMSWDNADVPAFHYGTHYSTAAFVLMWLLRVEPFSTFFLSIQEGHFDHADRTFSSVAKTWHNCQRDMSDVKELIPEFYYLPEMFVNVNGYNLGVTEAGQVVSDVQLPPWAKSPHDFVRINRAVSDLKVGQHCQELRSGAIQSDPLPMKQV</sequence>
<evidence type="ECO:0000256" key="1">
    <source>
        <dbReference type="ARBA" id="ARBA00004370"/>
    </source>
</evidence>
<dbReference type="InterPro" id="IPR036372">
    <property type="entry name" value="BEACH_dom_sf"/>
</dbReference>
<dbReference type="GO" id="GO:0005829">
    <property type="term" value="C:cytosol"/>
    <property type="evidence" value="ECO:0007669"/>
    <property type="project" value="TreeGrafter"/>
</dbReference>
<dbReference type="Pfam" id="PF06469">
    <property type="entry name" value="DUF1088"/>
    <property type="match status" value="1"/>
</dbReference>
<evidence type="ECO:0000259" key="5">
    <source>
        <dbReference type="PROSITE" id="PS50197"/>
    </source>
</evidence>
<dbReference type="GO" id="GO:0008104">
    <property type="term" value="P:intracellular protein localization"/>
    <property type="evidence" value="ECO:0007669"/>
    <property type="project" value="TreeGrafter"/>
</dbReference>
<dbReference type="GO" id="GO:0016020">
    <property type="term" value="C:membrane"/>
    <property type="evidence" value="ECO:0007669"/>
    <property type="project" value="UniProtKB-SubCell"/>
</dbReference>
<keyword evidence="2" id="KW-0853">WD repeat</keyword>
<evidence type="ECO:0000259" key="6">
    <source>
        <dbReference type="PROSITE" id="PS51783"/>
    </source>
</evidence>
<dbReference type="InterPro" id="IPR011993">
    <property type="entry name" value="PH-like_dom_sf"/>
</dbReference>
<dbReference type="CDD" id="cd01201">
    <property type="entry name" value="PH_BEACH"/>
    <property type="match status" value="1"/>
</dbReference>
<feature type="domain" description="BEACH-type PH" evidence="6">
    <location>
        <begin position="370"/>
        <end position="478"/>
    </location>
</feature>
<keyword evidence="3" id="KW-0472">Membrane</keyword>
<dbReference type="SMART" id="SM01026">
    <property type="entry name" value="Beach"/>
    <property type="match status" value="1"/>
</dbReference>
<feature type="domain" description="BEACH" evidence="5">
    <location>
        <begin position="497"/>
        <end position="734"/>
    </location>
</feature>
<dbReference type="InterPro" id="IPR050865">
    <property type="entry name" value="BEACH_Domain"/>
</dbReference>
<dbReference type="Pfam" id="PF14844">
    <property type="entry name" value="PH_BEACH"/>
    <property type="match status" value="1"/>
</dbReference>
<reference evidence="7" key="2">
    <citation type="submission" date="2025-09" db="UniProtKB">
        <authorList>
            <consortium name="Ensembl"/>
        </authorList>
    </citation>
    <scope>IDENTIFICATION</scope>
</reference>
<proteinExistence type="predicted"/>
<keyword evidence="8" id="KW-1185">Reference proteome</keyword>
<dbReference type="InterPro" id="IPR010508">
    <property type="entry name" value="NBEA-like_DUF1088"/>
</dbReference>
<dbReference type="PROSITE" id="PS51783">
    <property type="entry name" value="PH_BEACH"/>
    <property type="match status" value="1"/>
</dbReference>
<name>A0A8C4Q595_EPTBU</name>
<dbReference type="Pfam" id="PF02138">
    <property type="entry name" value="Beach"/>
    <property type="match status" value="1"/>
</dbReference>
<organism evidence="7 8">
    <name type="scientific">Eptatretus burgeri</name>
    <name type="common">Inshore hagfish</name>
    <dbReference type="NCBI Taxonomy" id="7764"/>
    <lineage>
        <taxon>Eukaryota</taxon>
        <taxon>Metazoa</taxon>
        <taxon>Chordata</taxon>
        <taxon>Craniata</taxon>
        <taxon>Vertebrata</taxon>
        <taxon>Cyclostomata</taxon>
        <taxon>Myxini</taxon>
        <taxon>Myxiniformes</taxon>
        <taxon>Myxinidae</taxon>
        <taxon>Eptatretinae</taxon>
        <taxon>Eptatretus</taxon>
    </lineage>
</organism>
<evidence type="ECO:0000256" key="2">
    <source>
        <dbReference type="ARBA" id="ARBA00022574"/>
    </source>
</evidence>
<dbReference type="Ensembl" id="ENSEBUT00000010760.1">
    <property type="protein sequence ID" value="ENSEBUP00000010216.1"/>
    <property type="gene ID" value="ENSEBUG00000006545.1"/>
</dbReference>
<evidence type="ECO:0000313" key="8">
    <source>
        <dbReference type="Proteomes" id="UP000694388"/>
    </source>
</evidence>
<reference evidence="7" key="1">
    <citation type="submission" date="2025-08" db="UniProtKB">
        <authorList>
            <consortium name="Ensembl"/>
        </authorList>
    </citation>
    <scope>IDENTIFICATION</scope>
</reference>
<dbReference type="InterPro" id="IPR000409">
    <property type="entry name" value="BEACH_dom"/>
</dbReference>
<feature type="region of interest" description="Disordered" evidence="4">
    <location>
        <begin position="73"/>
        <end position="121"/>
    </location>
</feature>
<comment type="subcellular location">
    <subcellularLocation>
        <location evidence="1">Membrane</location>
    </subcellularLocation>
</comment>
<evidence type="ECO:0000256" key="4">
    <source>
        <dbReference type="SAM" id="MobiDB-lite"/>
    </source>
</evidence>